<dbReference type="AlphaFoldDB" id="A0A4Y7WPK0"/>
<dbReference type="Proteomes" id="UP000298210">
    <property type="component" value="Unassembled WGS sequence"/>
</dbReference>
<protein>
    <recommendedName>
        <fullName evidence="4">YppG-like protein</fullName>
    </recommendedName>
</protein>
<dbReference type="InterPro" id="IPR025555">
    <property type="entry name" value="YppG"/>
</dbReference>
<evidence type="ECO:0008006" key="4">
    <source>
        <dbReference type="Google" id="ProtNLM"/>
    </source>
</evidence>
<evidence type="ECO:0000313" key="2">
    <source>
        <dbReference type="EMBL" id="TES50586.1"/>
    </source>
</evidence>
<reference evidence="2 3" key="1">
    <citation type="submission" date="2019-03" db="EMBL/GenBank/DDBJ databases">
        <authorList>
            <person name="Liu G."/>
        </authorList>
    </citation>
    <scope>NUCLEOTIDE SEQUENCE [LARGE SCALE GENOMIC DNA]</scope>
    <source>
        <strain evidence="2 3">DSM 19099</strain>
    </source>
</reference>
<dbReference type="Pfam" id="PF14179">
    <property type="entry name" value="YppG"/>
    <property type="match status" value="1"/>
</dbReference>
<feature type="region of interest" description="Disordered" evidence="1">
    <location>
        <begin position="53"/>
        <end position="72"/>
    </location>
</feature>
<organism evidence="2 3">
    <name type="scientific">Shouchella lehensis</name>
    <dbReference type="NCBI Taxonomy" id="300825"/>
    <lineage>
        <taxon>Bacteria</taxon>
        <taxon>Bacillati</taxon>
        <taxon>Bacillota</taxon>
        <taxon>Bacilli</taxon>
        <taxon>Bacillales</taxon>
        <taxon>Bacillaceae</taxon>
        <taxon>Shouchella</taxon>
    </lineage>
</organism>
<dbReference type="EMBL" id="SNUX01000001">
    <property type="protein sequence ID" value="TES50586.1"/>
    <property type="molecule type" value="Genomic_DNA"/>
</dbReference>
<feature type="region of interest" description="Disordered" evidence="1">
    <location>
        <begin position="1"/>
        <end position="43"/>
    </location>
</feature>
<evidence type="ECO:0000313" key="3">
    <source>
        <dbReference type="Proteomes" id="UP000298210"/>
    </source>
</evidence>
<evidence type="ECO:0000256" key="1">
    <source>
        <dbReference type="SAM" id="MobiDB-lite"/>
    </source>
</evidence>
<comment type="caution">
    <text evidence="2">The sequence shown here is derived from an EMBL/GenBank/DDBJ whole genome shotgun (WGS) entry which is preliminary data.</text>
</comment>
<proteinExistence type="predicted"/>
<sequence>MKNLFSLIKGGKRMFQQRRHSHDMMQPPRAQVRRGRPPQHQPRYNDVQQFHPSQWQGQQPKKRSAWSAPFTNSEGRFDISRTASSVDQFVKTFQQVTPIVSKVGRFFKP</sequence>
<name>A0A4Y7WPK0_9BACI</name>
<feature type="compositionally biased region" description="Basic residues" evidence="1">
    <location>
        <begin position="10"/>
        <end position="21"/>
    </location>
</feature>
<accession>A0A4Y7WPK0</accession>
<gene>
    <name evidence="2" type="ORF">E2L03_01245</name>
</gene>